<dbReference type="RefSeq" id="XP_009045556.1">
    <property type="nucleotide sequence ID" value="XM_009047308.1"/>
</dbReference>
<dbReference type="InterPro" id="IPR013783">
    <property type="entry name" value="Ig-like_fold"/>
</dbReference>
<dbReference type="OMA" id="CNSECIV"/>
<feature type="transmembrane region" description="Helical" evidence="1">
    <location>
        <begin position="24"/>
        <end position="45"/>
    </location>
</feature>
<dbReference type="HOGENOM" id="CLU_947601_0_0_1"/>
<dbReference type="Pfam" id="PF00041">
    <property type="entry name" value="fn3"/>
    <property type="match status" value="1"/>
</dbReference>
<dbReference type="SUPFAM" id="SSF49265">
    <property type="entry name" value="Fibronectin type III"/>
    <property type="match status" value="1"/>
</dbReference>
<dbReference type="CTD" id="20237062"/>
<dbReference type="CDD" id="cd00063">
    <property type="entry name" value="FN3"/>
    <property type="match status" value="2"/>
</dbReference>
<keyword evidence="1" id="KW-1133">Transmembrane helix</keyword>
<dbReference type="PANTHER" id="PTHR46957:SF3">
    <property type="entry name" value="CYTOKINE RECEPTOR"/>
    <property type="match status" value="1"/>
</dbReference>
<reference evidence="3 4" key="1">
    <citation type="journal article" date="2013" name="Nature">
        <title>Insights into bilaterian evolution from three spiralian genomes.</title>
        <authorList>
            <person name="Simakov O."/>
            <person name="Marletaz F."/>
            <person name="Cho S.J."/>
            <person name="Edsinger-Gonzales E."/>
            <person name="Havlak P."/>
            <person name="Hellsten U."/>
            <person name="Kuo D.H."/>
            <person name="Larsson T."/>
            <person name="Lv J."/>
            <person name="Arendt D."/>
            <person name="Savage R."/>
            <person name="Osoegawa K."/>
            <person name="de Jong P."/>
            <person name="Grimwood J."/>
            <person name="Chapman J.A."/>
            <person name="Shapiro H."/>
            <person name="Aerts A."/>
            <person name="Otillar R.P."/>
            <person name="Terry A.Y."/>
            <person name="Boore J.L."/>
            <person name="Grigoriev I.V."/>
            <person name="Lindberg D.R."/>
            <person name="Seaver E.C."/>
            <person name="Weisblat D.A."/>
            <person name="Putnam N.H."/>
            <person name="Rokhsar D.S."/>
        </authorList>
    </citation>
    <scope>NUCLEOTIDE SEQUENCE [LARGE SCALE GENOMIC DNA]</scope>
</reference>
<dbReference type="GeneID" id="20237062"/>
<dbReference type="SMART" id="SM00060">
    <property type="entry name" value="FN3"/>
    <property type="match status" value="2"/>
</dbReference>
<dbReference type="Gene3D" id="2.60.40.10">
    <property type="entry name" value="Immunoglobulins"/>
    <property type="match status" value="2"/>
</dbReference>
<keyword evidence="1" id="KW-0812">Transmembrane</keyword>
<proteinExistence type="predicted"/>
<accession>V4AIW8</accession>
<organism evidence="3 4">
    <name type="scientific">Lottia gigantea</name>
    <name type="common">Giant owl limpet</name>
    <dbReference type="NCBI Taxonomy" id="225164"/>
    <lineage>
        <taxon>Eukaryota</taxon>
        <taxon>Metazoa</taxon>
        <taxon>Spiralia</taxon>
        <taxon>Lophotrochozoa</taxon>
        <taxon>Mollusca</taxon>
        <taxon>Gastropoda</taxon>
        <taxon>Patellogastropoda</taxon>
        <taxon>Lottioidea</taxon>
        <taxon>Lottiidae</taxon>
        <taxon>Lottia</taxon>
    </lineage>
</organism>
<dbReference type="PANTHER" id="PTHR46957">
    <property type="entry name" value="CYTOKINE RECEPTOR"/>
    <property type="match status" value="1"/>
</dbReference>
<evidence type="ECO:0000313" key="4">
    <source>
        <dbReference type="Proteomes" id="UP000030746"/>
    </source>
</evidence>
<dbReference type="EMBL" id="KB199905">
    <property type="protein sequence ID" value="ESP04074.1"/>
    <property type="molecule type" value="Genomic_DNA"/>
</dbReference>
<sequence length="294" mass="33018">MGLGNKIPETQDSLEILFIHVDKFVMIDILIFVNITVPYICLYVLRNKPQSAQKAITSQTKVQNCVRGCNIAIGLYEKMIEAEQGYLPRPELVRDSKQDTTVELKWDGLFLKNVTYLVHKKIIDYNKQGAWQLHNSVDFERDGTIYITNLHPYLTYKFKVIAVVSKFHILDSSESILITTRPNGAPESPPTITRVSALSPTVISISWKPPSFKNGPLLSYKLSLNPKGHPDLKEINKDIAGNVTSITVGKLQSSQSYRITLSAWNIDGEGPTAYSYTTTPNPGNFDPWAKISPY</sequence>
<keyword evidence="4" id="KW-1185">Reference proteome</keyword>
<dbReference type="InterPro" id="IPR003961">
    <property type="entry name" value="FN3_dom"/>
</dbReference>
<dbReference type="PROSITE" id="PS50853">
    <property type="entry name" value="FN3"/>
    <property type="match status" value="2"/>
</dbReference>
<dbReference type="GO" id="GO:0016020">
    <property type="term" value="C:membrane"/>
    <property type="evidence" value="ECO:0007669"/>
    <property type="project" value="UniProtKB-SubCell"/>
</dbReference>
<evidence type="ECO:0000259" key="2">
    <source>
        <dbReference type="PROSITE" id="PS50853"/>
    </source>
</evidence>
<gene>
    <name evidence="3" type="ORF">LOTGIDRAFT_156685</name>
</gene>
<evidence type="ECO:0000313" key="3">
    <source>
        <dbReference type="EMBL" id="ESP04074.1"/>
    </source>
</evidence>
<name>V4AIW8_LOTGI</name>
<dbReference type="OrthoDB" id="65481at2759"/>
<dbReference type="AlphaFoldDB" id="V4AIW8"/>
<dbReference type="KEGG" id="lgi:LOTGIDRAFT_156685"/>
<dbReference type="InterPro" id="IPR050713">
    <property type="entry name" value="RTP_Phos/Ushers"/>
</dbReference>
<keyword evidence="1" id="KW-0472">Membrane</keyword>
<feature type="domain" description="Fibronectin type-III" evidence="2">
    <location>
        <begin position="87"/>
        <end position="183"/>
    </location>
</feature>
<feature type="domain" description="Fibronectin type-III" evidence="2">
    <location>
        <begin position="189"/>
        <end position="283"/>
    </location>
</feature>
<evidence type="ECO:0000256" key="1">
    <source>
        <dbReference type="SAM" id="Phobius"/>
    </source>
</evidence>
<dbReference type="InterPro" id="IPR036116">
    <property type="entry name" value="FN3_sf"/>
</dbReference>
<protein>
    <recommendedName>
        <fullName evidence="2">Fibronectin type-III domain-containing protein</fullName>
    </recommendedName>
</protein>
<dbReference type="Proteomes" id="UP000030746">
    <property type="component" value="Unassembled WGS sequence"/>
</dbReference>
<dbReference type="STRING" id="225164.V4AIW8"/>